<evidence type="ECO:0000256" key="2">
    <source>
        <dbReference type="ARBA" id="ARBA00023015"/>
    </source>
</evidence>
<keyword evidence="4" id="KW-0804">Transcription</keyword>
<keyword evidence="3 6" id="KW-0238">DNA-binding</keyword>
<gene>
    <name evidence="6" type="ORF">CLV29_1096</name>
</gene>
<sequence>MHWTPQQLTAFVVVAHGATVAEAADRLDLSIAAVSQRLAGLQQAMPQPLLFRDGRRLALTDAGRVFLGHAEQILATGREAELALSAGSPQHSTVVLGVFGSAAATIVPPAMRALAHGPVTVETREVGVDELGAAVATGTVDVGLGVGYPDAPEPPLRGVQTEVLSTEELLLAVPPPGTPGALGADELDDPERITAYANATDWILGPASSYFGRAVRVATGHSRITPRVRHEVTDTAVAIALAEAGAGITPVTQRMVRLRPTRSPLVRLPVPAHREVVVRVRTAQRQRASVDRVVRTLAAIARD</sequence>
<dbReference type="InterPro" id="IPR036388">
    <property type="entry name" value="WH-like_DNA-bd_sf"/>
</dbReference>
<comment type="similarity">
    <text evidence="1">Belongs to the LysR transcriptional regulatory family.</text>
</comment>
<dbReference type="Pfam" id="PF00126">
    <property type="entry name" value="HTH_1"/>
    <property type="match status" value="1"/>
</dbReference>
<evidence type="ECO:0000259" key="5">
    <source>
        <dbReference type="PROSITE" id="PS50931"/>
    </source>
</evidence>
<protein>
    <submittedName>
        <fullName evidence="6">DNA-binding transcriptional LysR family regulator</fullName>
    </submittedName>
</protein>
<dbReference type="InterPro" id="IPR005119">
    <property type="entry name" value="LysR_subst-bd"/>
</dbReference>
<evidence type="ECO:0000256" key="3">
    <source>
        <dbReference type="ARBA" id="ARBA00023125"/>
    </source>
</evidence>
<keyword evidence="2" id="KW-0805">Transcription regulation</keyword>
<dbReference type="PANTHER" id="PTHR30126">
    <property type="entry name" value="HTH-TYPE TRANSCRIPTIONAL REGULATOR"/>
    <property type="match status" value="1"/>
</dbReference>
<comment type="caution">
    <text evidence="6">The sequence shown here is derived from an EMBL/GenBank/DDBJ whole genome shotgun (WGS) entry which is preliminary data.</text>
</comment>
<dbReference type="GO" id="GO:0000976">
    <property type="term" value="F:transcription cis-regulatory region binding"/>
    <property type="evidence" value="ECO:0007669"/>
    <property type="project" value="TreeGrafter"/>
</dbReference>
<reference evidence="6 7" key="1">
    <citation type="submission" date="2019-03" db="EMBL/GenBank/DDBJ databases">
        <title>Genomic Encyclopedia of Archaeal and Bacterial Type Strains, Phase II (KMG-II): from individual species to whole genera.</title>
        <authorList>
            <person name="Goeker M."/>
        </authorList>
    </citation>
    <scope>NUCLEOTIDE SEQUENCE [LARGE SCALE GENOMIC DNA]</scope>
    <source>
        <strain evidence="6 7">DSM 24323</strain>
    </source>
</reference>
<dbReference type="GO" id="GO:0003700">
    <property type="term" value="F:DNA-binding transcription factor activity"/>
    <property type="evidence" value="ECO:0007669"/>
    <property type="project" value="InterPro"/>
</dbReference>
<dbReference type="Gene3D" id="1.10.10.10">
    <property type="entry name" value="Winged helix-like DNA-binding domain superfamily/Winged helix DNA-binding domain"/>
    <property type="match status" value="1"/>
</dbReference>
<feature type="domain" description="HTH lysR-type" evidence="5">
    <location>
        <begin position="3"/>
        <end position="60"/>
    </location>
</feature>
<dbReference type="InterPro" id="IPR036390">
    <property type="entry name" value="WH_DNA-bd_sf"/>
</dbReference>
<proteinExistence type="inferred from homology"/>
<dbReference type="RefSeq" id="WP_133753986.1">
    <property type="nucleotide sequence ID" value="NZ_CP171129.1"/>
</dbReference>
<dbReference type="Gene3D" id="3.40.190.10">
    <property type="entry name" value="Periplasmic binding protein-like II"/>
    <property type="match status" value="2"/>
</dbReference>
<dbReference type="AlphaFoldDB" id="A0A4V3ENG9"/>
<dbReference type="Pfam" id="PF03466">
    <property type="entry name" value="LysR_substrate"/>
    <property type="match status" value="1"/>
</dbReference>
<dbReference type="EMBL" id="SOAW01000001">
    <property type="protein sequence ID" value="TDT33478.1"/>
    <property type="molecule type" value="Genomic_DNA"/>
</dbReference>
<evidence type="ECO:0000313" key="7">
    <source>
        <dbReference type="Proteomes" id="UP000295371"/>
    </source>
</evidence>
<evidence type="ECO:0000256" key="1">
    <source>
        <dbReference type="ARBA" id="ARBA00009437"/>
    </source>
</evidence>
<dbReference type="PANTHER" id="PTHR30126:SF39">
    <property type="entry name" value="HTH-TYPE TRANSCRIPTIONAL REGULATOR CYSL"/>
    <property type="match status" value="1"/>
</dbReference>
<name>A0A4V3ENG9_9ACTN</name>
<evidence type="ECO:0000256" key="4">
    <source>
        <dbReference type="ARBA" id="ARBA00023163"/>
    </source>
</evidence>
<dbReference type="InterPro" id="IPR000847">
    <property type="entry name" value="LysR_HTH_N"/>
</dbReference>
<accession>A0A4V3ENG9</accession>
<dbReference type="OrthoDB" id="4131546at2"/>
<evidence type="ECO:0000313" key="6">
    <source>
        <dbReference type="EMBL" id="TDT33478.1"/>
    </source>
</evidence>
<organism evidence="6 7">
    <name type="scientific">Naumannella halotolerans</name>
    <dbReference type="NCBI Taxonomy" id="993414"/>
    <lineage>
        <taxon>Bacteria</taxon>
        <taxon>Bacillati</taxon>
        <taxon>Actinomycetota</taxon>
        <taxon>Actinomycetes</taxon>
        <taxon>Propionibacteriales</taxon>
        <taxon>Propionibacteriaceae</taxon>
        <taxon>Naumannella</taxon>
    </lineage>
</organism>
<dbReference type="SUPFAM" id="SSF53850">
    <property type="entry name" value="Periplasmic binding protein-like II"/>
    <property type="match status" value="1"/>
</dbReference>
<dbReference type="PROSITE" id="PS50931">
    <property type="entry name" value="HTH_LYSR"/>
    <property type="match status" value="1"/>
</dbReference>
<dbReference type="SUPFAM" id="SSF46785">
    <property type="entry name" value="Winged helix' DNA-binding domain"/>
    <property type="match status" value="1"/>
</dbReference>
<keyword evidence="7" id="KW-1185">Reference proteome</keyword>
<dbReference type="Proteomes" id="UP000295371">
    <property type="component" value="Unassembled WGS sequence"/>
</dbReference>